<accession>A0A0L8BU40</accession>
<feature type="transmembrane region" description="Helical" evidence="1">
    <location>
        <begin position="100"/>
        <end position="121"/>
    </location>
</feature>
<keyword evidence="1" id="KW-0472">Membrane</keyword>
<feature type="transmembrane region" description="Helical" evidence="1">
    <location>
        <begin position="176"/>
        <end position="198"/>
    </location>
</feature>
<evidence type="ECO:0000256" key="1">
    <source>
        <dbReference type="SAM" id="Phobius"/>
    </source>
</evidence>
<dbReference type="AlphaFoldDB" id="A0A0L8BU40"/>
<evidence type="ECO:0000313" key="3">
    <source>
        <dbReference type="Proteomes" id="UP000037425"/>
    </source>
</evidence>
<feature type="transmembrane region" description="Helical" evidence="1">
    <location>
        <begin position="142"/>
        <end position="164"/>
    </location>
</feature>
<protein>
    <submittedName>
        <fullName evidence="2">Uncharacterized protein</fullName>
    </submittedName>
</protein>
<reference evidence="3" key="1">
    <citation type="submission" date="2015-07" db="EMBL/GenBank/DDBJ databases">
        <title>Whole genome sequence of an Ensifer adhaerens strain isolated from a cave pool in the Wind Cave National Park.</title>
        <authorList>
            <person name="Eng W.W.H."/>
            <person name="Gan H.M."/>
            <person name="Barton H.A."/>
            <person name="Savka M.A."/>
        </authorList>
    </citation>
    <scope>NUCLEOTIDE SEQUENCE [LARGE SCALE GENOMIC DNA]</scope>
    <source>
        <strain evidence="3">SD006</strain>
    </source>
</reference>
<feature type="transmembrane region" description="Helical" evidence="1">
    <location>
        <begin position="27"/>
        <end position="49"/>
    </location>
</feature>
<sequence length="222" mass="24245">MGLMFLINTLSLDPVAALKTGLRILHFIGLALGLGAATVLDLMIVRFFIKGKVTPEHWAVFHFGSKIVNWGLILLWVTGIGFMTYYGYFEPIKLGNEKVWAKMTIVAILTINGAFIHAVILPKVKMQIGRSLMEGMSTKQRSTFLISGAVSATSWYVPLMLGALPQLNFVVPMTVILMAYGLLLAAAIIISHSLLFVLPADKVPAKQTKTRTEPMMGVPSVA</sequence>
<gene>
    <name evidence="2" type="ORF">AC244_15285</name>
</gene>
<feature type="transmembrane region" description="Helical" evidence="1">
    <location>
        <begin position="70"/>
        <end position="88"/>
    </location>
</feature>
<comment type="caution">
    <text evidence="2">The sequence shown here is derived from an EMBL/GenBank/DDBJ whole genome shotgun (WGS) entry which is preliminary data.</text>
</comment>
<keyword evidence="1" id="KW-1133">Transmembrane helix</keyword>
<dbReference type="Proteomes" id="UP000037425">
    <property type="component" value="Unassembled WGS sequence"/>
</dbReference>
<proteinExistence type="predicted"/>
<organism evidence="2 3">
    <name type="scientific">Ensifer adhaerens</name>
    <name type="common">Sinorhizobium morelense</name>
    <dbReference type="NCBI Taxonomy" id="106592"/>
    <lineage>
        <taxon>Bacteria</taxon>
        <taxon>Pseudomonadati</taxon>
        <taxon>Pseudomonadota</taxon>
        <taxon>Alphaproteobacteria</taxon>
        <taxon>Hyphomicrobiales</taxon>
        <taxon>Rhizobiaceae</taxon>
        <taxon>Sinorhizobium/Ensifer group</taxon>
        <taxon>Ensifer</taxon>
    </lineage>
</organism>
<dbReference type="EMBL" id="LGAP01000008">
    <property type="protein sequence ID" value="KOF18212.1"/>
    <property type="molecule type" value="Genomic_DNA"/>
</dbReference>
<dbReference type="PATRIC" id="fig|106592.7.peg.7343"/>
<evidence type="ECO:0000313" key="2">
    <source>
        <dbReference type="EMBL" id="KOF18212.1"/>
    </source>
</evidence>
<name>A0A0L8BU40_ENSAD</name>
<keyword evidence="1" id="KW-0812">Transmembrane</keyword>